<evidence type="ECO:0000313" key="1">
    <source>
        <dbReference type="EMBL" id="KAK8899512.1"/>
    </source>
</evidence>
<comment type="caution">
    <text evidence="1">The sequence shown here is derived from an EMBL/GenBank/DDBJ whole genome shotgun (WGS) entry which is preliminary data.</text>
</comment>
<name>A0ABR2L834_9EUKA</name>
<proteinExistence type="predicted"/>
<gene>
    <name evidence="1" type="ORF">M9Y10_001828</name>
</gene>
<evidence type="ECO:0000313" key="2">
    <source>
        <dbReference type="Proteomes" id="UP001470230"/>
    </source>
</evidence>
<protein>
    <recommendedName>
        <fullName evidence="3">HTH luxR-type domain-containing protein</fullName>
    </recommendedName>
</protein>
<organism evidence="1 2">
    <name type="scientific">Tritrichomonas musculus</name>
    <dbReference type="NCBI Taxonomy" id="1915356"/>
    <lineage>
        <taxon>Eukaryota</taxon>
        <taxon>Metamonada</taxon>
        <taxon>Parabasalia</taxon>
        <taxon>Tritrichomonadida</taxon>
        <taxon>Tritrichomonadidae</taxon>
        <taxon>Tritrichomonas</taxon>
    </lineage>
</organism>
<dbReference type="EMBL" id="JAPFFF010000001">
    <property type="protein sequence ID" value="KAK8899512.1"/>
    <property type="molecule type" value="Genomic_DNA"/>
</dbReference>
<evidence type="ECO:0008006" key="3">
    <source>
        <dbReference type="Google" id="ProtNLM"/>
    </source>
</evidence>
<reference evidence="1 2" key="1">
    <citation type="submission" date="2024-04" db="EMBL/GenBank/DDBJ databases">
        <title>Tritrichomonas musculus Genome.</title>
        <authorList>
            <person name="Alves-Ferreira E."/>
            <person name="Grigg M."/>
            <person name="Lorenzi H."/>
            <person name="Galac M."/>
        </authorList>
    </citation>
    <scope>NUCLEOTIDE SEQUENCE [LARGE SCALE GENOMIC DNA]</scope>
    <source>
        <strain evidence="1 2">EAF2021</strain>
    </source>
</reference>
<accession>A0ABR2L834</accession>
<keyword evidence="2" id="KW-1185">Reference proteome</keyword>
<dbReference type="Proteomes" id="UP001470230">
    <property type="component" value="Unassembled WGS sequence"/>
</dbReference>
<sequence>MQQQADGDGFHWTKKELTVLSETQIRICSMIIYGYSDEDIIKKFGLKSKGNIATSIKSIISGNICSPGTSHGGPPCFLSDVDQCSFIEAINQRGSDLDCIRTIEAGHIAYNLREYRYVRSQEISLKLQRQSSPSKAVQRLIRSLEPYVPSSSWLKHFWESRDIKLKNF</sequence>